<reference evidence="2" key="1">
    <citation type="journal article" date="2020" name="Stud. Mycol.">
        <title>101 Dothideomycetes genomes: a test case for predicting lifestyles and emergence of pathogens.</title>
        <authorList>
            <person name="Haridas S."/>
            <person name="Albert R."/>
            <person name="Binder M."/>
            <person name="Bloem J."/>
            <person name="Labutti K."/>
            <person name="Salamov A."/>
            <person name="Andreopoulos B."/>
            <person name="Baker S."/>
            <person name="Barry K."/>
            <person name="Bills G."/>
            <person name="Bluhm B."/>
            <person name="Cannon C."/>
            <person name="Castanera R."/>
            <person name="Culley D."/>
            <person name="Daum C."/>
            <person name="Ezra D."/>
            <person name="Gonzalez J."/>
            <person name="Henrissat B."/>
            <person name="Kuo A."/>
            <person name="Liang C."/>
            <person name="Lipzen A."/>
            <person name="Lutzoni F."/>
            <person name="Magnuson J."/>
            <person name="Mondo S."/>
            <person name="Nolan M."/>
            <person name="Ohm R."/>
            <person name="Pangilinan J."/>
            <person name="Park H.-J."/>
            <person name="Ramirez L."/>
            <person name="Alfaro M."/>
            <person name="Sun H."/>
            <person name="Tritt A."/>
            <person name="Yoshinaga Y."/>
            <person name="Zwiers L.-H."/>
            <person name="Turgeon B."/>
            <person name="Goodwin S."/>
            <person name="Spatafora J."/>
            <person name="Crous P."/>
            <person name="Grigoriev I."/>
        </authorList>
    </citation>
    <scope>NUCLEOTIDE SEQUENCE</scope>
    <source>
        <strain evidence="2">ATCC 36951</strain>
    </source>
</reference>
<dbReference type="Gene3D" id="3.40.50.1820">
    <property type="entry name" value="alpha/beta hydrolase"/>
    <property type="match status" value="1"/>
</dbReference>
<dbReference type="GO" id="GO:0016298">
    <property type="term" value="F:lipase activity"/>
    <property type="evidence" value="ECO:0007669"/>
    <property type="project" value="TreeGrafter"/>
</dbReference>
<dbReference type="OrthoDB" id="9974421at2759"/>
<organism evidence="2 3">
    <name type="scientific">Zasmidium cellare ATCC 36951</name>
    <dbReference type="NCBI Taxonomy" id="1080233"/>
    <lineage>
        <taxon>Eukaryota</taxon>
        <taxon>Fungi</taxon>
        <taxon>Dikarya</taxon>
        <taxon>Ascomycota</taxon>
        <taxon>Pezizomycotina</taxon>
        <taxon>Dothideomycetes</taxon>
        <taxon>Dothideomycetidae</taxon>
        <taxon>Mycosphaerellales</taxon>
        <taxon>Mycosphaerellaceae</taxon>
        <taxon>Zasmidium</taxon>
    </lineage>
</organism>
<dbReference type="EMBL" id="ML993579">
    <property type="protein sequence ID" value="KAF2173781.1"/>
    <property type="molecule type" value="Genomic_DNA"/>
</dbReference>
<dbReference type="RefSeq" id="XP_033674670.1">
    <property type="nucleotide sequence ID" value="XM_033814993.1"/>
</dbReference>
<protein>
    <recommendedName>
        <fullName evidence="4">AB hydrolase-1 domain-containing protein</fullName>
    </recommendedName>
</protein>
<dbReference type="Pfam" id="PF01674">
    <property type="entry name" value="Lipase_2"/>
    <property type="match status" value="1"/>
</dbReference>
<gene>
    <name evidence="2" type="ORF">M409DRAFT_62042</name>
</gene>
<dbReference type="Proteomes" id="UP000799537">
    <property type="component" value="Unassembled WGS sequence"/>
</dbReference>
<dbReference type="InterPro" id="IPR002918">
    <property type="entry name" value="Lipase_EstA/Esterase_EstB"/>
</dbReference>
<proteinExistence type="predicted"/>
<name>A0A6A6D305_ZASCE</name>
<evidence type="ECO:0000313" key="2">
    <source>
        <dbReference type="EMBL" id="KAF2173781.1"/>
    </source>
</evidence>
<keyword evidence="3" id="KW-1185">Reference proteome</keyword>
<feature type="chain" id="PRO_5025432739" description="AB hydrolase-1 domain-containing protein" evidence="1">
    <location>
        <begin position="19"/>
        <end position="285"/>
    </location>
</feature>
<keyword evidence="1" id="KW-0732">Signal</keyword>
<feature type="signal peptide" evidence="1">
    <location>
        <begin position="1"/>
        <end position="18"/>
    </location>
</feature>
<accession>A0A6A6D305</accession>
<dbReference type="InterPro" id="IPR029058">
    <property type="entry name" value="AB_hydrolase_fold"/>
</dbReference>
<dbReference type="GO" id="GO:0016042">
    <property type="term" value="P:lipid catabolic process"/>
    <property type="evidence" value="ECO:0007669"/>
    <property type="project" value="InterPro"/>
</dbReference>
<dbReference type="SUPFAM" id="SSF53474">
    <property type="entry name" value="alpha/beta-Hydrolases"/>
    <property type="match status" value="1"/>
</dbReference>
<evidence type="ECO:0008006" key="4">
    <source>
        <dbReference type="Google" id="ProtNLM"/>
    </source>
</evidence>
<evidence type="ECO:0000313" key="3">
    <source>
        <dbReference type="Proteomes" id="UP000799537"/>
    </source>
</evidence>
<sequence length="285" mass="30369">MALKTITSLLLTTSLAYATPILTERQALHNNYLCKSTTHPNPVVLLHGLGATYYEDLNYLEAYLQQNSFCTFSITYGAYPDFPYVGGLKPINESAAQLATFIKNVHAKTGAAKLDLVGHSEGAFQALYIPKFEDGVSGIVDKIFAIAPPTHGTTFANLYNLSFIGGNLTSGLVTTILDTVGCAACNDLLPNGAAVEALDDGPIVQPGNEVTILTSKYDELVTPTETSFVRDEAGVRNLYVQDFCPNDPVGHIGEAYDGNVWELVVNTLSGSEAGPDVCVVGSPGR</sequence>
<dbReference type="PANTHER" id="PTHR32015:SF1">
    <property type="entry name" value="LIPASE"/>
    <property type="match status" value="1"/>
</dbReference>
<dbReference type="GeneID" id="54568265"/>
<dbReference type="PANTHER" id="PTHR32015">
    <property type="entry name" value="FASTING INDUCED LIPASE"/>
    <property type="match status" value="1"/>
</dbReference>
<dbReference type="AlphaFoldDB" id="A0A6A6D305"/>
<evidence type="ECO:0000256" key="1">
    <source>
        <dbReference type="SAM" id="SignalP"/>
    </source>
</evidence>